<proteinExistence type="predicted"/>
<evidence type="ECO:0000313" key="1">
    <source>
        <dbReference type="EMBL" id="MPN51488.1"/>
    </source>
</evidence>
<sequence length="147" mass="16709">MIGHAVGKHSLESLMISFSRFLDPGRYQCFFVICKHRDGQIVPFQRLQLFERGGQIGHRGADLQHNHLRGIPLIDQLQVFIIALRVVGEVHVQNAVVDIEGFPAPGVILQDHGHDSTRAALDRGQAFGLEYNIDFRQTHSFTPFHWF</sequence>
<dbReference type="AlphaFoldDB" id="A0A645IJM7"/>
<dbReference type="EMBL" id="VSSQ01116653">
    <property type="protein sequence ID" value="MPN51488.1"/>
    <property type="molecule type" value="Genomic_DNA"/>
</dbReference>
<gene>
    <name evidence="1" type="ORF">SDC9_199136</name>
</gene>
<protein>
    <submittedName>
        <fullName evidence="1">Uncharacterized protein</fullName>
    </submittedName>
</protein>
<reference evidence="1" key="1">
    <citation type="submission" date="2019-08" db="EMBL/GenBank/DDBJ databases">
        <authorList>
            <person name="Kucharzyk K."/>
            <person name="Murdoch R.W."/>
            <person name="Higgins S."/>
            <person name="Loffler F."/>
        </authorList>
    </citation>
    <scope>NUCLEOTIDE SEQUENCE</scope>
</reference>
<organism evidence="1">
    <name type="scientific">bioreactor metagenome</name>
    <dbReference type="NCBI Taxonomy" id="1076179"/>
    <lineage>
        <taxon>unclassified sequences</taxon>
        <taxon>metagenomes</taxon>
        <taxon>ecological metagenomes</taxon>
    </lineage>
</organism>
<name>A0A645IJM7_9ZZZZ</name>
<accession>A0A645IJM7</accession>
<comment type="caution">
    <text evidence="1">The sequence shown here is derived from an EMBL/GenBank/DDBJ whole genome shotgun (WGS) entry which is preliminary data.</text>
</comment>